<dbReference type="PANTHER" id="PTHR30336:SF20">
    <property type="entry name" value="DUF218 DOMAIN-CONTAINING PROTEIN"/>
    <property type="match status" value="1"/>
</dbReference>
<dbReference type="Pfam" id="PF02698">
    <property type="entry name" value="DUF218"/>
    <property type="match status" value="1"/>
</dbReference>
<dbReference type="InterPro" id="IPR051599">
    <property type="entry name" value="Cell_Envelope_Assoc"/>
</dbReference>
<sequence>MKNYYFLSLLQHDPAVRRMLAADEVLASLAKDRINAIKTSLAQCGDSARCYPSSLVFTPAEIKLAGERLSALYADNNAIGDLVRIHLIPSGAYYLYSSMSPRDLIVKAWEQDANGINFVLGVYGRGNKPNYPLIDSISFDLSKKSTSRLYYEVLETIKEESADQVSFFQPSMSGALLYLEVNGRNEMADFEPMTETVNRPAIQKIKTIDWKKFKYSVILVPGAGPDDRETELSAGGMIRCRIAAARYREGMAPFIIVSGGRVHPYKTKFSEALEMKRYLIEKLNIPENAIILEPHARHTTTNMRNAARLIYHYGMPFEKPGLVATASSQSYYITDKGLDKRCQKELGMVPFRNAERLSSTTTVFYPLLEALHINPTEPLDP</sequence>
<gene>
    <name evidence="2" type="ORF">OI18_11540</name>
</gene>
<dbReference type="CDD" id="cd06259">
    <property type="entry name" value="YdcF-like"/>
    <property type="match status" value="1"/>
</dbReference>
<comment type="caution">
    <text evidence="2">The sequence shown here is derived from an EMBL/GenBank/DDBJ whole genome shotgun (WGS) entry which is preliminary data.</text>
</comment>
<organism evidence="2 3">
    <name type="scientific">Flavihumibacter solisilvae</name>
    <dbReference type="NCBI Taxonomy" id="1349421"/>
    <lineage>
        <taxon>Bacteria</taxon>
        <taxon>Pseudomonadati</taxon>
        <taxon>Bacteroidota</taxon>
        <taxon>Chitinophagia</taxon>
        <taxon>Chitinophagales</taxon>
        <taxon>Chitinophagaceae</taxon>
        <taxon>Flavihumibacter</taxon>
    </lineage>
</organism>
<evidence type="ECO:0000313" key="3">
    <source>
        <dbReference type="Proteomes" id="UP000031408"/>
    </source>
</evidence>
<dbReference type="InterPro" id="IPR014729">
    <property type="entry name" value="Rossmann-like_a/b/a_fold"/>
</dbReference>
<accession>A0A0C1IK15</accession>
<dbReference type="Gene3D" id="3.40.50.620">
    <property type="entry name" value="HUPs"/>
    <property type="match status" value="1"/>
</dbReference>
<dbReference type="STRING" id="1349421.OI18_11540"/>
<evidence type="ECO:0000259" key="1">
    <source>
        <dbReference type="Pfam" id="PF02698"/>
    </source>
</evidence>
<dbReference type="Proteomes" id="UP000031408">
    <property type="component" value="Unassembled WGS sequence"/>
</dbReference>
<dbReference type="GO" id="GO:0005886">
    <property type="term" value="C:plasma membrane"/>
    <property type="evidence" value="ECO:0007669"/>
    <property type="project" value="TreeGrafter"/>
</dbReference>
<dbReference type="InterPro" id="IPR003848">
    <property type="entry name" value="DUF218"/>
</dbReference>
<feature type="domain" description="DUF218" evidence="1">
    <location>
        <begin position="217"/>
        <end position="323"/>
    </location>
</feature>
<proteinExistence type="predicted"/>
<name>A0A0C1IK15_9BACT</name>
<keyword evidence="3" id="KW-1185">Reference proteome</keyword>
<dbReference type="AlphaFoldDB" id="A0A0C1IK15"/>
<dbReference type="PANTHER" id="PTHR30336">
    <property type="entry name" value="INNER MEMBRANE PROTEIN, PROBABLE PERMEASE"/>
    <property type="match status" value="1"/>
</dbReference>
<dbReference type="EMBL" id="JSVC01000012">
    <property type="protein sequence ID" value="KIC94505.1"/>
    <property type="molecule type" value="Genomic_DNA"/>
</dbReference>
<protein>
    <recommendedName>
        <fullName evidence="1">DUF218 domain-containing protein</fullName>
    </recommendedName>
</protein>
<evidence type="ECO:0000313" key="2">
    <source>
        <dbReference type="EMBL" id="KIC94505.1"/>
    </source>
</evidence>
<reference evidence="2 3" key="1">
    <citation type="submission" date="2014-11" db="EMBL/GenBank/DDBJ databases">
        <title>Genome sequence of Flavihumibacter solisilvae 3-3.</title>
        <authorList>
            <person name="Zhou G."/>
            <person name="Li M."/>
            <person name="Wang G."/>
        </authorList>
    </citation>
    <scope>NUCLEOTIDE SEQUENCE [LARGE SCALE GENOMIC DNA]</scope>
    <source>
        <strain evidence="2 3">3-3</strain>
    </source>
</reference>